<dbReference type="AlphaFoldDB" id="A0A1B8GIE3"/>
<evidence type="ECO:0000259" key="4">
    <source>
        <dbReference type="Pfam" id="PF24883"/>
    </source>
</evidence>
<dbReference type="Proteomes" id="UP000091956">
    <property type="component" value="Unassembled WGS sequence"/>
</dbReference>
<dbReference type="Gene3D" id="3.40.50.1820">
    <property type="entry name" value="alpha/beta hydrolase"/>
    <property type="match status" value="1"/>
</dbReference>
<dbReference type="PROSITE" id="PS50088">
    <property type="entry name" value="ANK_REPEAT"/>
    <property type="match status" value="2"/>
</dbReference>
<accession>A0A1B8GIE3</accession>
<dbReference type="Pfam" id="PF22939">
    <property type="entry name" value="WHD_GPIID"/>
    <property type="match status" value="1"/>
</dbReference>
<evidence type="ECO:0000313" key="5">
    <source>
        <dbReference type="EMBL" id="OBT95600.1"/>
    </source>
</evidence>
<dbReference type="InterPro" id="IPR002110">
    <property type="entry name" value="Ankyrin_rpt"/>
</dbReference>
<dbReference type="GeneID" id="28839323"/>
<evidence type="ECO:0000256" key="1">
    <source>
        <dbReference type="ARBA" id="ARBA00022737"/>
    </source>
</evidence>
<dbReference type="Gene3D" id="3.40.50.300">
    <property type="entry name" value="P-loop containing nucleotide triphosphate hydrolases"/>
    <property type="match status" value="1"/>
</dbReference>
<gene>
    <name evidence="5" type="ORF">VE01_05937</name>
</gene>
<dbReference type="PANTHER" id="PTHR10039:SF14">
    <property type="entry name" value="NACHT DOMAIN-CONTAINING PROTEIN"/>
    <property type="match status" value="1"/>
</dbReference>
<dbReference type="SUPFAM" id="SSF53474">
    <property type="entry name" value="alpha/beta-Hydrolases"/>
    <property type="match status" value="1"/>
</dbReference>
<evidence type="ECO:0000313" key="6">
    <source>
        <dbReference type="Proteomes" id="UP000091956"/>
    </source>
</evidence>
<evidence type="ECO:0000259" key="3">
    <source>
        <dbReference type="Pfam" id="PF22939"/>
    </source>
</evidence>
<dbReference type="SMART" id="SM00248">
    <property type="entry name" value="ANK"/>
    <property type="match status" value="6"/>
</dbReference>
<dbReference type="InterPro" id="IPR027417">
    <property type="entry name" value="P-loop_NTPase"/>
</dbReference>
<dbReference type="RefSeq" id="XP_018129333.1">
    <property type="nucleotide sequence ID" value="XM_018275395.1"/>
</dbReference>
<dbReference type="InterPro" id="IPR056884">
    <property type="entry name" value="NPHP3-like_N"/>
</dbReference>
<dbReference type="PROSITE" id="PS50297">
    <property type="entry name" value="ANK_REP_REGION"/>
    <property type="match status" value="1"/>
</dbReference>
<feature type="domain" description="Nephrocystin 3-like N-terminal" evidence="4">
    <location>
        <begin position="533"/>
        <end position="573"/>
    </location>
</feature>
<reference evidence="6" key="2">
    <citation type="journal article" date="2018" name="Nat. Commun.">
        <title>Extreme sensitivity to ultraviolet light in the fungal pathogen causing white-nose syndrome of bats.</title>
        <authorList>
            <person name="Palmer J.M."/>
            <person name="Drees K.P."/>
            <person name="Foster J.T."/>
            <person name="Lindner D.L."/>
        </authorList>
    </citation>
    <scope>NUCLEOTIDE SEQUENCE [LARGE SCALE GENOMIC DNA]</scope>
    <source>
        <strain evidence="6">UAMH 10579</strain>
    </source>
</reference>
<dbReference type="Gene3D" id="1.25.40.20">
    <property type="entry name" value="Ankyrin repeat-containing domain"/>
    <property type="match status" value="1"/>
</dbReference>
<keyword evidence="1" id="KW-0677">Repeat</keyword>
<keyword evidence="2" id="KW-0040">ANK repeat</keyword>
<dbReference type="SUPFAM" id="SSF52540">
    <property type="entry name" value="P-loop containing nucleoside triphosphate hydrolases"/>
    <property type="match status" value="2"/>
</dbReference>
<name>A0A1B8GIE3_9PEZI</name>
<dbReference type="InterPro" id="IPR029058">
    <property type="entry name" value="AB_hydrolase_fold"/>
</dbReference>
<feature type="repeat" description="ANK" evidence="2">
    <location>
        <begin position="1038"/>
        <end position="1061"/>
    </location>
</feature>
<feature type="repeat" description="ANK" evidence="2">
    <location>
        <begin position="1005"/>
        <end position="1037"/>
    </location>
</feature>
<feature type="domain" description="GPI inositol-deacylase winged helix" evidence="3">
    <location>
        <begin position="727"/>
        <end position="816"/>
    </location>
</feature>
<dbReference type="STRING" id="342668.A0A1B8GIE3"/>
<keyword evidence="6" id="KW-1185">Reference proteome</keyword>
<sequence>MKLLKCFFAPKTESSKQALEPSAPDPGSSKEALGISVVTTVANAQVDIIFIHGLTGHRERTWTHEDENEPWFKSLLPKDLPTARIIAYGYDADVVNFTKVASQNTIRDHAVNLMNDLAGHRRWAPGRPIIFVAHSLGGLVCQKALILCTNPTEDAQKDILSSTRGIAFLGTPHAGSDLARFATAVANFVRFSLGKKSNTKLLEVLTKNSEVLADISNGFFTMVRRRESTQMPIALHAFVEELDVDFLGRRVVEPDSARIVGYNSDTIHANHMEMTKFRSATDPGYVKVLSRLKLWIDDDDNTIVLRYANYFHLMFDTLLPGVKLAKSEPPASTMKELCKSSSIRSSVKWLIDSSEYRVWKSASSARLWLHGEHGDGKTVIMSYIFRSLSRYALYPDGIASVFCSCNDSEEGVVASMALQLLRNKNRAKDWRLTVPLTKFQPEDGGVVLIIDGIDKIDFLVRSSFLDIFNKLEKNPRAGIRVLISSEKRDDIQSALRHYPSIDREKERRECLKTLEFQEWNAREIGVQKVERAGKKVFHHKKYRKWIRSKRSSVLWLEGKPGSGKSTLSKFMSDDDKRVDILRFLLDLASPNLNSTCVVKIFIASRPENDINSGLRPVRHHIKLQEVNEEDIRMVVRGWIERMVSEAKCEEEVLSKVKDYIMEYSDGVFMWVTLVLRDLEQCIDKGGYTKLTLHTRLRSLPKELGGKDGFYRAMVDSLLDEYKEDQEHQELGQRILAWVTFAERPLSVTELRDALAIPSGLDRTDLSTYILEDNRPHKLERAILSFCGGLVEVRDSHDGRTVQLIHQTAREFLLHKDKLAGPYRLEHVQGVMEIAMACCRYLSIVFRPDLPLGEANAVLPEAEIIECHLSGKSLLIYALVNFQTHLDDLGSNDEKVRNEFMDFVKLLIMRSSSFASLLLGQWIQALKWPSRLHVDETSARLYLHSLLLCAAETGNREVAAVLLSLRSDLLHIVASIAAANEDAYEDSGGLELLLNMGADFNAKDTVGRTPVSYAAGNGLNRNTSLLLKNKAEPNLKDRAGRTPLSYASENGHEASVRLLLEREDVELNSEDTTGRTPLSYATANGHTAVAELLQSHVTKYQGTI</sequence>
<dbReference type="Pfam" id="PF24883">
    <property type="entry name" value="NPHP3_N"/>
    <property type="match status" value="2"/>
</dbReference>
<evidence type="ECO:0000256" key="2">
    <source>
        <dbReference type="PROSITE-ProRule" id="PRU00023"/>
    </source>
</evidence>
<proteinExistence type="predicted"/>
<dbReference type="SUPFAM" id="SSF48403">
    <property type="entry name" value="Ankyrin repeat"/>
    <property type="match status" value="1"/>
</dbReference>
<organism evidence="5 6">
    <name type="scientific">Pseudogymnoascus verrucosus</name>
    <dbReference type="NCBI Taxonomy" id="342668"/>
    <lineage>
        <taxon>Eukaryota</taxon>
        <taxon>Fungi</taxon>
        <taxon>Dikarya</taxon>
        <taxon>Ascomycota</taxon>
        <taxon>Pezizomycotina</taxon>
        <taxon>Leotiomycetes</taxon>
        <taxon>Thelebolales</taxon>
        <taxon>Thelebolaceae</taxon>
        <taxon>Pseudogymnoascus</taxon>
    </lineage>
</organism>
<reference evidence="5 6" key="1">
    <citation type="submission" date="2016-03" db="EMBL/GenBank/DDBJ databases">
        <title>Comparative genomics of Pseudogymnoascus destructans, the fungus causing white-nose syndrome of bats.</title>
        <authorList>
            <person name="Palmer J.M."/>
            <person name="Drees K.P."/>
            <person name="Foster J.T."/>
            <person name="Lindner D.L."/>
        </authorList>
    </citation>
    <scope>NUCLEOTIDE SEQUENCE [LARGE SCALE GENOMIC DNA]</scope>
    <source>
        <strain evidence="5 6">UAMH 10579</strain>
    </source>
</reference>
<dbReference type="OrthoDB" id="427518at2759"/>
<protein>
    <submittedName>
        <fullName evidence="5">Uncharacterized protein</fullName>
    </submittedName>
</protein>
<dbReference type="Pfam" id="PF12796">
    <property type="entry name" value="Ank_2"/>
    <property type="match status" value="1"/>
</dbReference>
<dbReference type="InterPro" id="IPR036770">
    <property type="entry name" value="Ankyrin_rpt-contain_sf"/>
</dbReference>
<dbReference type="PANTHER" id="PTHR10039">
    <property type="entry name" value="AMELOGENIN"/>
    <property type="match status" value="1"/>
</dbReference>
<feature type="domain" description="Nephrocystin 3-like N-terminal" evidence="4">
    <location>
        <begin position="347"/>
        <end position="485"/>
    </location>
</feature>
<dbReference type="EMBL" id="KV460234">
    <property type="protein sequence ID" value="OBT95600.1"/>
    <property type="molecule type" value="Genomic_DNA"/>
</dbReference>
<dbReference type="InterPro" id="IPR054471">
    <property type="entry name" value="GPIID_WHD"/>
</dbReference>